<dbReference type="Pfam" id="PF00735">
    <property type="entry name" value="Septin"/>
    <property type="match status" value="1"/>
</dbReference>
<feature type="region of interest" description="Disordered" evidence="1">
    <location>
        <begin position="95"/>
        <end position="114"/>
    </location>
</feature>
<keyword evidence="3" id="KW-1185">Reference proteome</keyword>
<name>A0ABM3CIG7_SALSA</name>
<dbReference type="PROSITE" id="PS51719">
    <property type="entry name" value="G_SEPTIN"/>
    <property type="match status" value="1"/>
</dbReference>
<dbReference type="InterPro" id="IPR027417">
    <property type="entry name" value="P-loop_NTPase"/>
</dbReference>
<dbReference type="PANTHER" id="PTHR18884">
    <property type="entry name" value="SEPTIN"/>
    <property type="match status" value="1"/>
</dbReference>
<organism evidence="3 4">
    <name type="scientific">Salmo salar</name>
    <name type="common">Atlantic salmon</name>
    <dbReference type="NCBI Taxonomy" id="8030"/>
    <lineage>
        <taxon>Eukaryota</taxon>
        <taxon>Metazoa</taxon>
        <taxon>Chordata</taxon>
        <taxon>Craniata</taxon>
        <taxon>Vertebrata</taxon>
        <taxon>Euteleostomi</taxon>
        <taxon>Actinopterygii</taxon>
        <taxon>Neopterygii</taxon>
        <taxon>Teleostei</taxon>
        <taxon>Protacanthopterygii</taxon>
        <taxon>Salmoniformes</taxon>
        <taxon>Salmonidae</taxon>
        <taxon>Salmoninae</taxon>
        <taxon>Salmo</taxon>
    </lineage>
</organism>
<evidence type="ECO:0000313" key="3">
    <source>
        <dbReference type="Proteomes" id="UP001652741"/>
    </source>
</evidence>
<accession>A0ABM3CIG7</accession>
<reference evidence="4" key="1">
    <citation type="submission" date="2025-08" db="UniProtKB">
        <authorList>
            <consortium name="RefSeq"/>
        </authorList>
    </citation>
    <scope>IDENTIFICATION</scope>
</reference>
<proteinExistence type="predicted"/>
<evidence type="ECO:0000313" key="4">
    <source>
        <dbReference type="RefSeq" id="XP_045546351.1"/>
    </source>
</evidence>
<sequence>MRMRRPNRRAWNSRRAFQYAVIDSNMAVETRGQEVRGRLYPRGIVEVENQCHCDFVKLRTMLIRSSASQSHLKDISCDCHYENYRAPCRQTMTSKMNTDNRVESPIPIPPLSTPDMETEKLIKMKDEGLRRMQEMLQKMQHEQDL</sequence>
<dbReference type="GeneID" id="106563102"/>
<evidence type="ECO:0000256" key="1">
    <source>
        <dbReference type="SAM" id="MobiDB-lite"/>
    </source>
</evidence>
<protein>
    <submittedName>
        <fullName evidence="4">Septin-5-like</fullName>
    </submittedName>
</protein>
<dbReference type="InterPro" id="IPR030379">
    <property type="entry name" value="G_SEPTIN_dom"/>
</dbReference>
<dbReference type="RefSeq" id="XP_045546351.1">
    <property type="nucleotide sequence ID" value="XM_045690395.1"/>
</dbReference>
<dbReference type="Proteomes" id="UP001652741">
    <property type="component" value="Chromosome ssa11"/>
</dbReference>
<evidence type="ECO:0000259" key="2">
    <source>
        <dbReference type="PROSITE" id="PS51719"/>
    </source>
</evidence>
<dbReference type="Gene3D" id="3.40.50.300">
    <property type="entry name" value="P-loop containing nucleotide triphosphate hydrolases"/>
    <property type="match status" value="1"/>
</dbReference>
<feature type="domain" description="Septin-type G" evidence="2">
    <location>
        <begin position="1"/>
        <end position="91"/>
    </location>
</feature>
<gene>
    <name evidence="4" type="primary">LOC106563102</name>
</gene>